<evidence type="ECO:0000313" key="1">
    <source>
        <dbReference type="EMBL" id="OGK39045.1"/>
    </source>
</evidence>
<organism evidence="1 2">
    <name type="scientific">Candidatus Roizmanbacteria bacterium RIFCSPLOWO2_01_FULL_35_13</name>
    <dbReference type="NCBI Taxonomy" id="1802055"/>
    <lineage>
        <taxon>Bacteria</taxon>
        <taxon>Candidatus Roizmaniibacteriota</taxon>
    </lineage>
</organism>
<dbReference type="STRING" id="1802055.A3A74_08215"/>
<comment type="caution">
    <text evidence="1">The sequence shown here is derived from an EMBL/GenBank/DDBJ whole genome shotgun (WGS) entry which is preliminary data.</text>
</comment>
<dbReference type="Proteomes" id="UP000179270">
    <property type="component" value="Unassembled WGS sequence"/>
</dbReference>
<dbReference type="EMBL" id="MGAF01000059">
    <property type="protein sequence ID" value="OGK39045.1"/>
    <property type="molecule type" value="Genomic_DNA"/>
</dbReference>
<dbReference type="AlphaFoldDB" id="A0A1F7I6R4"/>
<name>A0A1F7I6R4_9BACT</name>
<sequence>MSNMNKFLVLVLIVAILFIGINLRKKSSSEILQTISADVTTQPQQNKLASQENEGGNVTVIVKPKNLKVGEKPEFEVTFETHSVDLNFDVSQVSNLSDDKGYLLATPIWEGSPPGGHHRKGSLTFNSPLTETEYVELVILNVAGVKERKFNWGL</sequence>
<evidence type="ECO:0000313" key="2">
    <source>
        <dbReference type="Proteomes" id="UP000179270"/>
    </source>
</evidence>
<proteinExistence type="predicted"/>
<gene>
    <name evidence="1" type="ORF">A3A74_08215</name>
</gene>
<reference evidence="1 2" key="1">
    <citation type="journal article" date="2016" name="Nat. Commun.">
        <title>Thousands of microbial genomes shed light on interconnected biogeochemical processes in an aquifer system.</title>
        <authorList>
            <person name="Anantharaman K."/>
            <person name="Brown C.T."/>
            <person name="Hug L.A."/>
            <person name="Sharon I."/>
            <person name="Castelle C.J."/>
            <person name="Probst A.J."/>
            <person name="Thomas B.C."/>
            <person name="Singh A."/>
            <person name="Wilkins M.J."/>
            <person name="Karaoz U."/>
            <person name="Brodie E.L."/>
            <person name="Williams K.H."/>
            <person name="Hubbard S.S."/>
            <person name="Banfield J.F."/>
        </authorList>
    </citation>
    <scope>NUCLEOTIDE SEQUENCE [LARGE SCALE GENOMIC DNA]</scope>
</reference>
<protein>
    <submittedName>
        <fullName evidence="1">Uncharacterized protein</fullName>
    </submittedName>
</protein>
<accession>A0A1F7I6R4</accession>